<keyword evidence="3" id="KW-1185">Reference proteome</keyword>
<comment type="caution">
    <text evidence="2">The sequence shown here is derived from an EMBL/GenBank/DDBJ whole genome shotgun (WGS) entry which is preliminary data.</text>
</comment>
<keyword evidence="1" id="KW-1133">Transmembrane helix</keyword>
<accession>A0A9X3CGA4</accession>
<dbReference type="AlphaFoldDB" id="A0A9X3CGA4"/>
<gene>
    <name evidence="2" type="ORF">MD483_15720</name>
</gene>
<proteinExistence type="predicted"/>
<keyword evidence="1" id="KW-0472">Membrane</keyword>
<dbReference type="Pfam" id="PF11859">
    <property type="entry name" value="DUF3379"/>
    <property type="match status" value="1"/>
</dbReference>
<evidence type="ECO:0000256" key="1">
    <source>
        <dbReference type="SAM" id="Phobius"/>
    </source>
</evidence>
<protein>
    <submittedName>
        <fullName evidence="2">DUF3379 domain-containing protein</fullName>
    </submittedName>
</protein>
<organism evidence="2 3">
    <name type="scientific">Vibrio paucivorans</name>
    <dbReference type="NCBI Taxonomy" id="2829489"/>
    <lineage>
        <taxon>Bacteria</taxon>
        <taxon>Pseudomonadati</taxon>
        <taxon>Pseudomonadota</taxon>
        <taxon>Gammaproteobacteria</taxon>
        <taxon>Vibrionales</taxon>
        <taxon>Vibrionaceae</taxon>
        <taxon>Vibrio</taxon>
    </lineage>
</organism>
<name>A0A9X3CGA4_9VIBR</name>
<dbReference type="InterPro" id="IPR021806">
    <property type="entry name" value="DUF3379"/>
</dbReference>
<sequence>MSTQKPNASNVASFIEYKRRSDSFENELFQALRVDVPNNLATNLKDIPNRVPERTRRPAIIGSMVAGLSCLLLVGSLLFNSTPTAHADNLIDTAYNHMMTQKSFTDTISNEVEIGEVNNKLEPFGVKIEELPWEVRYVNHCYFKSKAVFQMITLLDSGQRVSIYLIPNAASKGKADNSDKGVEINLESGAAVVAVSESRELSKQVLKEFSGNIS</sequence>
<evidence type="ECO:0000313" key="2">
    <source>
        <dbReference type="EMBL" id="MCW8335268.1"/>
    </source>
</evidence>
<dbReference type="RefSeq" id="WP_265688473.1">
    <property type="nucleotide sequence ID" value="NZ_JAKRRX010000103.1"/>
</dbReference>
<dbReference type="Proteomes" id="UP001155586">
    <property type="component" value="Unassembled WGS sequence"/>
</dbReference>
<feature type="transmembrane region" description="Helical" evidence="1">
    <location>
        <begin position="59"/>
        <end position="79"/>
    </location>
</feature>
<dbReference type="EMBL" id="JAKRRX010000103">
    <property type="protein sequence ID" value="MCW8335268.1"/>
    <property type="molecule type" value="Genomic_DNA"/>
</dbReference>
<evidence type="ECO:0000313" key="3">
    <source>
        <dbReference type="Proteomes" id="UP001155586"/>
    </source>
</evidence>
<keyword evidence="1" id="KW-0812">Transmembrane</keyword>
<reference evidence="2" key="1">
    <citation type="submission" date="2022-02" db="EMBL/GenBank/DDBJ databases">
        <title>Vibrio sp. nov., a new bacterium isolated from Bohai sea, China.</title>
        <authorList>
            <person name="Yuan Y."/>
        </authorList>
    </citation>
    <scope>NUCLEOTIDE SEQUENCE</scope>
    <source>
        <strain evidence="2">DBSS07</strain>
    </source>
</reference>